<feature type="chain" id="PRO_5013257784" evidence="1">
    <location>
        <begin position="20"/>
        <end position="201"/>
    </location>
</feature>
<dbReference type="AlphaFoldDB" id="A0A238FI44"/>
<keyword evidence="3" id="KW-1185">Reference proteome</keyword>
<gene>
    <name evidence="2" type="ORF">BQ2448_3261</name>
</gene>
<evidence type="ECO:0000313" key="2">
    <source>
        <dbReference type="EMBL" id="SCV71673.1"/>
    </source>
</evidence>
<feature type="signal peptide" evidence="1">
    <location>
        <begin position="1"/>
        <end position="19"/>
    </location>
</feature>
<dbReference type="OrthoDB" id="10455549at2759"/>
<proteinExistence type="predicted"/>
<reference evidence="3" key="1">
    <citation type="submission" date="2016-09" db="EMBL/GenBank/DDBJ databases">
        <authorList>
            <person name="Jeantristanb JTB J.-T."/>
            <person name="Ricardo R."/>
        </authorList>
    </citation>
    <scope>NUCLEOTIDE SEQUENCE [LARGE SCALE GENOMIC DNA]</scope>
</reference>
<evidence type="ECO:0000256" key="1">
    <source>
        <dbReference type="SAM" id="SignalP"/>
    </source>
</evidence>
<dbReference type="EMBL" id="FMSP01000007">
    <property type="protein sequence ID" value="SCV71673.1"/>
    <property type="molecule type" value="Genomic_DNA"/>
</dbReference>
<name>A0A238FI44_9BASI</name>
<dbReference type="Proteomes" id="UP000198372">
    <property type="component" value="Unassembled WGS sequence"/>
</dbReference>
<organism evidence="2 3">
    <name type="scientific">Microbotryum intermedium</name>
    <dbReference type="NCBI Taxonomy" id="269621"/>
    <lineage>
        <taxon>Eukaryota</taxon>
        <taxon>Fungi</taxon>
        <taxon>Dikarya</taxon>
        <taxon>Basidiomycota</taxon>
        <taxon>Pucciniomycotina</taxon>
        <taxon>Microbotryomycetes</taxon>
        <taxon>Microbotryales</taxon>
        <taxon>Microbotryaceae</taxon>
        <taxon>Microbotryum</taxon>
    </lineage>
</organism>
<evidence type="ECO:0000313" key="3">
    <source>
        <dbReference type="Proteomes" id="UP000198372"/>
    </source>
</evidence>
<sequence length="201" mass="19324">MHSTLAFVLLAAPLGLASAIQQRAVTDQQFQAAQGESKAALQGFLANATTALTNGNCTTPCGPYVTALQNCVTTSGSNLTAIGVCACQSSTLTQMATCGGCINGDSAVQQFGEVCKELNGEDTSNSTSSSSAAAGSATSSVAAASATSGGVVASATSRAASATSAAAAAATSSKAASSGAKSYVKGGVVVVLASVAILLVL</sequence>
<keyword evidence="1" id="KW-0732">Signal</keyword>
<accession>A0A238FI44</accession>
<protein>
    <submittedName>
        <fullName evidence="2">BQ2448_3261 protein</fullName>
    </submittedName>
</protein>